<keyword evidence="10" id="KW-1185">Reference proteome</keyword>
<feature type="transmembrane region" description="Helical" evidence="7">
    <location>
        <begin position="898"/>
        <end position="916"/>
    </location>
</feature>
<dbReference type="InterPro" id="IPR036259">
    <property type="entry name" value="MFS_trans_sf"/>
</dbReference>
<evidence type="ECO:0000256" key="3">
    <source>
        <dbReference type="ARBA" id="ARBA00022692"/>
    </source>
</evidence>
<gene>
    <name evidence="9" type="ORF">MAM1_0066c03980</name>
</gene>
<name>A0A0C9LU72_9FUNG</name>
<feature type="region of interest" description="Disordered" evidence="6">
    <location>
        <begin position="68"/>
        <end position="116"/>
    </location>
</feature>
<protein>
    <recommendedName>
        <fullName evidence="8">Major facilitator superfamily (MFS) profile domain-containing protein</fullName>
    </recommendedName>
</protein>
<feature type="transmembrane region" description="Helical" evidence="7">
    <location>
        <begin position="522"/>
        <end position="539"/>
    </location>
</feature>
<dbReference type="PANTHER" id="PTHR16172:SF41">
    <property type="entry name" value="MAJOR FACILITATOR SUPERFAMILY DOMAIN-CONTAINING PROTEIN 6-LIKE"/>
    <property type="match status" value="1"/>
</dbReference>
<evidence type="ECO:0000256" key="4">
    <source>
        <dbReference type="ARBA" id="ARBA00022989"/>
    </source>
</evidence>
<proteinExistence type="inferred from homology"/>
<accession>A0A0C9LU72</accession>
<feature type="compositionally biased region" description="Polar residues" evidence="6">
    <location>
        <begin position="15"/>
        <end position="25"/>
    </location>
</feature>
<dbReference type="SUPFAM" id="SSF103473">
    <property type="entry name" value="MFS general substrate transporter"/>
    <property type="match status" value="2"/>
</dbReference>
<dbReference type="OrthoDB" id="515887at2759"/>
<dbReference type="PANTHER" id="PTHR16172">
    <property type="entry name" value="MAJOR FACILITATOR SUPERFAMILY DOMAIN-CONTAINING PROTEIN 6-LIKE"/>
    <property type="match status" value="1"/>
</dbReference>
<dbReference type="PROSITE" id="PS50850">
    <property type="entry name" value="MFS"/>
    <property type="match status" value="1"/>
</dbReference>
<dbReference type="Gene3D" id="1.20.1250.20">
    <property type="entry name" value="MFS general substrate transporter like domains"/>
    <property type="match status" value="2"/>
</dbReference>
<feature type="transmembrane region" description="Helical" evidence="7">
    <location>
        <begin position="952"/>
        <end position="974"/>
    </location>
</feature>
<reference evidence="9" key="1">
    <citation type="submission" date="2014-09" db="EMBL/GenBank/DDBJ databases">
        <title>Draft genome sequence of an oleaginous Mucoromycotina fungus Mucor ambiguus NBRC6742.</title>
        <authorList>
            <person name="Takeda I."/>
            <person name="Yamane N."/>
            <person name="Morita T."/>
            <person name="Tamano K."/>
            <person name="Machida M."/>
            <person name="Baker S."/>
            <person name="Koike H."/>
        </authorList>
    </citation>
    <scope>NUCLEOTIDE SEQUENCE</scope>
    <source>
        <strain evidence="9">NBRC 6742</strain>
    </source>
</reference>
<dbReference type="InterPro" id="IPR020846">
    <property type="entry name" value="MFS_dom"/>
</dbReference>
<organism evidence="9">
    <name type="scientific">Mucor ambiguus</name>
    <dbReference type="NCBI Taxonomy" id="91626"/>
    <lineage>
        <taxon>Eukaryota</taxon>
        <taxon>Fungi</taxon>
        <taxon>Fungi incertae sedis</taxon>
        <taxon>Mucoromycota</taxon>
        <taxon>Mucoromycotina</taxon>
        <taxon>Mucoromycetes</taxon>
        <taxon>Mucorales</taxon>
        <taxon>Mucorineae</taxon>
        <taxon>Mucoraceae</taxon>
        <taxon>Mucor</taxon>
    </lineage>
</organism>
<feature type="compositionally biased region" description="Polar residues" evidence="6">
    <location>
        <begin position="68"/>
        <end position="80"/>
    </location>
</feature>
<dbReference type="GO" id="GO:0016020">
    <property type="term" value="C:membrane"/>
    <property type="evidence" value="ECO:0007669"/>
    <property type="project" value="UniProtKB-SubCell"/>
</dbReference>
<keyword evidence="4 7" id="KW-1133">Transmembrane helix</keyword>
<feature type="transmembrane region" description="Helical" evidence="7">
    <location>
        <begin position="677"/>
        <end position="696"/>
    </location>
</feature>
<feature type="transmembrane region" description="Helical" evidence="7">
    <location>
        <begin position="633"/>
        <end position="656"/>
    </location>
</feature>
<feature type="region of interest" description="Disordered" evidence="6">
    <location>
        <begin position="1"/>
        <end position="55"/>
    </location>
</feature>
<feature type="transmembrane region" description="Helical" evidence="7">
    <location>
        <begin position="480"/>
        <end position="501"/>
    </location>
</feature>
<feature type="compositionally biased region" description="Low complexity" evidence="6">
    <location>
        <begin position="81"/>
        <end position="90"/>
    </location>
</feature>
<dbReference type="Pfam" id="PF12832">
    <property type="entry name" value="MFS_1_like"/>
    <property type="match status" value="1"/>
</dbReference>
<dbReference type="AlphaFoldDB" id="A0A0C9LU72"/>
<feature type="compositionally biased region" description="Basic and acidic residues" evidence="6">
    <location>
        <begin position="1"/>
        <end position="14"/>
    </location>
</feature>
<feature type="domain" description="Major facilitator superfamily (MFS) profile" evidence="8">
    <location>
        <begin position="862"/>
        <end position="1116"/>
    </location>
</feature>
<feature type="transmembrane region" description="Helical" evidence="7">
    <location>
        <begin position="1022"/>
        <end position="1042"/>
    </location>
</feature>
<evidence type="ECO:0000313" key="10">
    <source>
        <dbReference type="Proteomes" id="UP000053815"/>
    </source>
</evidence>
<feature type="compositionally biased region" description="Acidic residues" evidence="6">
    <location>
        <begin position="414"/>
        <end position="425"/>
    </location>
</feature>
<dbReference type="InterPro" id="IPR051717">
    <property type="entry name" value="MFS_MFSD6"/>
</dbReference>
<evidence type="ECO:0000259" key="8">
    <source>
        <dbReference type="PROSITE" id="PS50850"/>
    </source>
</evidence>
<evidence type="ECO:0000256" key="5">
    <source>
        <dbReference type="ARBA" id="ARBA00023136"/>
    </source>
</evidence>
<evidence type="ECO:0000256" key="1">
    <source>
        <dbReference type="ARBA" id="ARBA00004141"/>
    </source>
</evidence>
<dbReference type="InterPro" id="IPR024989">
    <property type="entry name" value="MFS_assoc_dom"/>
</dbReference>
<keyword evidence="5 7" id="KW-0472">Membrane</keyword>
<feature type="transmembrane region" description="Helical" evidence="7">
    <location>
        <begin position="702"/>
        <end position="721"/>
    </location>
</feature>
<evidence type="ECO:0000256" key="2">
    <source>
        <dbReference type="ARBA" id="ARBA00005241"/>
    </source>
</evidence>
<evidence type="ECO:0000256" key="6">
    <source>
        <dbReference type="SAM" id="MobiDB-lite"/>
    </source>
</evidence>
<feature type="transmembrane region" description="Helical" evidence="7">
    <location>
        <begin position="923"/>
        <end position="946"/>
    </location>
</feature>
<dbReference type="Proteomes" id="UP000053815">
    <property type="component" value="Unassembled WGS sequence"/>
</dbReference>
<evidence type="ECO:0000313" key="9">
    <source>
        <dbReference type="EMBL" id="GAN04520.1"/>
    </source>
</evidence>
<feature type="transmembrane region" description="Helical" evidence="7">
    <location>
        <begin position="995"/>
        <end position="1016"/>
    </location>
</feature>
<dbReference type="EMBL" id="DF836355">
    <property type="protein sequence ID" value="GAN04520.1"/>
    <property type="molecule type" value="Genomic_DNA"/>
</dbReference>
<evidence type="ECO:0000256" key="7">
    <source>
        <dbReference type="SAM" id="Phobius"/>
    </source>
</evidence>
<comment type="subcellular location">
    <subcellularLocation>
        <location evidence="1">Membrane</location>
        <topology evidence="1">Multi-pass membrane protein</topology>
    </subcellularLocation>
</comment>
<sequence length="1116" mass="122994">MAADIRYQKPDTIDTTRTQKSSAPISTVYEKPNAYDEGPPKVITASRHGSRSSRMTVDSFASRYFQRNNNGTTTCQSPALSSASTNSTTTDLETVYSPNTPLGSPPSSPKKPPEQAYMSQITSSILSQSTPTTQTTLAAHQDELLKDAPAYVMPSSPANSITGIDTDTITAETLTHHRNKSNKNAANMVAAAAAALLSNDSGIVSSFFLQQSKSRTTKPTGSNKTKNNVIVYSFKKASILKPNQHHIYLHIDHENEQDDEEVMVYRKIQPYSSWGLQSMLYCNQNDGQGIKVAEARRGAFQKHISIESADYQDSLIDDITQSHIPTLKATATSTAYCQDLVKRSQSNILFEYETWFHGSCMRWKRPSLLSHDFTCEIKLTKQEKKQQLQQQLLQQKINPSKRKKHTKSTKDDGFIDSDSDNDEDDHDNHSHKTCRRWKLIAEFHSHKLNYLSKSLGKLSIDLDILNQVEKDRCDLLEANIVMTTCTLIDLIRDIMGNLLFFHMKRIDIHETPSMSIITTTKMYVICKLLYIAIFALLSAAPPYLPLYYHDVLNFSSDQIGFVLAIAPFIQSVACPLWTYIVDKKPMLHGPIMAITSFLGGSAVIGIMVIGHSVASEVVVPKTLDLFSMQLSNAALVTITSALALAFAFFTLPNMSLVDSAVMKILGPNKILYGEQRLWGSVSAGLTILLVGQLLSMTGNFDMLFYVFGTATLFFMVFACFAKVNEQDVQYILVPETSHEPSLEHVLSHHTATGRKLVPVPTDTSEKLLNARVPVNTYNSISSDSNNNNHSNSHYVDLFKTTSIASAHTIREEADETLDAIGHLDLGLSISRIASIDQSMAAGLQDISTEGIPTAKNAIKSVRVLSFLVATLLFGFVLSVIVNFLFLFLSRDLHMPANWIGWTGPTTGITELLCFCFSKQLTELFGVTNMILIAHVATIVRCLMYTILVPDSFFTNVSALLLQTLHGVGFGIFWATAVSEIDGFFPPEQRSVAQGILGALHFGLGTGLGALAGGYMYEYLGAVVMFRVVAAVATFNMALFYIGRLSRFQNCKKRATNPNYNYKTMYNVIGHVNMPLSIATNVSFENENGGGNAVDSKAYDNSGTADAVKAKGINGHA</sequence>
<feature type="transmembrane region" description="Helical" evidence="7">
    <location>
        <begin position="591"/>
        <end position="613"/>
    </location>
</feature>
<feature type="transmembrane region" description="Helical" evidence="7">
    <location>
        <begin position="863"/>
        <end position="886"/>
    </location>
</feature>
<comment type="similarity">
    <text evidence="2">Belongs to the major facilitator superfamily. MFSD6 family.</text>
</comment>
<keyword evidence="3 7" id="KW-0812">Transmembrane</keyword>
<feature type="region of interest" description="Disordered" evidence="6">
    <location>
        <begin position="390"/>
        <end position="430"/>
    </location>
</feature>
<feature type="transmembrane region" description="Helical" evidence="7">
    <location>
        <begin position="559"/>
        <end position="579"/>
    </location>
</feature>
<dbReference type="GO" id="GO:0022857">
    <property type="term" value="F:transmembrane transporter activity"/>
    <property type="evidence" value="ECO:0007669"/>
    <property type="project" value="InterPro"/>
</dbReference>